<organism evidence="4 5">
    <name type="scientific">Nocardioides taihuensis</name>
    <dbReference type="NCBI Taxonomy" id="1835606"/>
    <lineage>
        <taxon>Bacteria</taxon>
        <taxon>Bacillati</taxon>
        <taxon>Actinomycetota</taxon>
        <taxon>Actinomycetes</taxon>
        <taxon>Propionibacteriales</taxon>
        <taxon>Nocardioidaceae</taxon>
        <taxon>Nocardioides</taxon>
    </lineage>
</organism>
<dbReference type="SUPFAM" id="SSF81606">
    <property type="entry name" value="PP2C-like"/>
    <property type="match status" value="1"/>
</dbReference>
<dbReference type="PANTHER" id="PTHR43156:SF2">
    <property type="entry name" value="STAGE II SPORULATION PROTEIN E"/>
    <property type="match status" value="1"/>
</dbReference>
<dbReference type="RefSeq" id="WP_378585644.1">
    <property type="nucleotide sequence ID" value="NZ_JBHSKD010000002.1"/>
</dbReference>
<reference evidence="5" key="1">
    <citation type="journal article" date="2019" name="Int. J. Syst. Evol. Microbiol.">
        <title>The Global Catalogue of Microorganisms (GCM) 10K type strain sequencing project: providing services to taxonomists for standard genome sequencing and annotation.</title>
        <authorList>
            <consortium name="The Broad Institute Genomics Platform"/>
            <consortium name="The Broad Institute Genome Sequencing Center for Infectious Disease"/>
            <person name="Wu L."/>
            <person name="Ma J."/>
        </authorList>
    </citation>
    <scope>NUCLEOTIDE SEQUENCE [LARGE SCALE GENOMIC DNA]</scope>
    <source>
        <strain evidence="5">DFY41</strain>
    </source>
</reference>
<evidence type="ECO:0000256" key="1">
    <source>
        <dbReference type="ARBA" id="ARBA00022801"/>
    </source>
</evidence>
<dbReference type="PANTHER" id="PTHR43156">
    <property type="entry name" value="STAGE II SPORULATION PROTEIN E-RELATED"/>
    <property type="match status" value="1"/>
</dbReference>
<dbReference type="Pfam" id="PF07228">
    <property type="entry name" value="SpoIIE"/>
    <property type="match status" value="1"/>
</dbReference>
<dbReference type="Proteomes" id="UP001596087">
    <property type="component" value="Unassembled WGS sequence"/>
</dbReference>
<dbReference type="Gene3D" id="3.60.40.10">
    <property type="entry name" value="PPM-type phosphatase domain"/>
    <property type="match status" value="1"/>
</dbReference>
<evidence type="ECO:0000313" key="4">
    <source>
        <dbReference type="EMBL" id="MFC5175223.1"/>
    </source>
</evidence>
<dbReference type="EC" id="3.1.3.16" evidence="4"/>
<dbReference type="InterPro" id="IPR001932">
    <property type="entry name" value="PPM-type_phosphatase-like_dom"/>
</dbReference>
<dbReference type="GO" id="GO:0004722">
    <property type="term" value="F:protein serine/threonine phosphatase activity"/>
    <property type="evidence" value="ECO:0007669"/>
    <property type="project" value="UniProtKB-EC"/>
</dbReference>
<protein>
    <submittedName>
        <fullName evidence="4">PP2C family protein-serine/threonine phosphatase</fullName>
        <ecNumber evidence="4">3.1.3.16</ecNumber>
    </submittedName>
</protein>
<proteinExistence type="predicted"/>
<name>A0ABW0BDZ7_9ACTN</name>
<dbReference type="EMBL" id="JBHSKD010000002">
    <property type="protein sequence ID" value="MFC5175223.1"/>
    <property type="molecule type" value="Genomic_DNA"/>
</dbReference>
<feature type="transmembrane region" description="Helical" evidence="2">
    <location>
        <begin position="21"/>
        <end position="43"/>
    </location>
</feature>
<keyword evidence="2" id="KW-1133">Transmembrane helix</keyword>
<dbReference type="InterPro" id="IPR036457">
    <property type="entry name" value="PPM-type-like_dom_sf"/>
</dbReference>
<keyword evidence="1 4" id="KW-0378">Hydrolase</keyword>
<comment type="caution">
    <text evidence="4">The sequence shown here is derived from an EMBL/GenBank/DDBJ whole genome shotgun (WGS) entry which is preliminary data.</text>
</comment>
<accession>A0ABW0BDZ7</accession>
<sequence length="549" mass="57997">MSEPRHEAPGPTREPGSARPVRVVAAICVVGLVLTGLATWAVARVDENTEQRLLEVQTRQAAAVLSTAVLSIQQPMAAALAVEAAAGPDRGGAAFTRIFARNVGPDQLFVSGALWRHEGATTTRVAQLGVTPGMDPGGSEVQELLSRALAAETSVVGRVEVGDQLRIVYALADPDTGYIVYAERAIPADRRSPVDRDSAFADLHYALYLGPSTETADLTTTDVDPDSLPLDGDLTARASVPFGDTELTLVTAPRHHLGSPLSERLPGILLLAGLLLTVVAALVAWKLVRSRQRAESDTETITTLYQRVDSLYGEQREHFVGLQRALLPQVNPHIPGIEMASQYVAASKGVDIGGDWYSLVAIGDQQFAFVVGDVSGHGIDAVAEMARARFTLRAYLVDGDSPEDALDKCSRQFDVADDGHIVTALVGVGNWGTGEIAVASAGHPPPLLVSGTGTDFVRVCTGPPLGVGSASYRPSTFTLDHGATLIAFTDGLVERRTEDIDTGFRRLVAAVEAVGARPLGSLIAEVLETMRNADSADDVAVLALRRTTA</sequence>
<evidence type="ECO:0000256" key="2">
    <source>
        <dbReference type="SAM" id="Phobius"/>
    </source>
</evidence>
<keyword evidence="2" id="KW-0472">Membrane</keyword>
<gene>
    <name evidence="4" type="ORF">ACFPGP_00985</name>
</gene>
<evidence type="ECO:0000313" key="5">
    <source>
        <dbReference type="Proteomes" id="UP001596087"/>
    </source>
</evidence>
<evidence type="ECO:0000259" key="3">
    <source>
        <dbReference type="SMART" id="SM00331"/>
    </source>
</evidence>
<dbReference type="InterPro" id="IPR052016">
    <property type="entry name" value="Bact_Sigma-Reg"/>
</dbReference>
<feature type="domain" description="PPM-type phosphatase" evidence="3">
    <location>
        <begin position="334"/>
        <end position="546"/>
    </location>
</feature>
<feature type="transmembrane region" description="Helical" evidence="2">
    <location>
        <begin position="265"/>
        <end position="285"/>
    </location>
</feature>
<keyword evidence="2" id="KW-0812">Transmembrane</keyword>
<keyword evidence="5" id="KW-1185">Reference proteome</keyword>
<dbReference type="SMART" id="SM00331">
    <property type="entry name" value="PP2C_SIG"/>
    <property type="match status" value="1"/>
</dbReference>